<comment type="caution">
    <text evidence="2">The sequence shown here is derived from an EMBL/GenBank/DDBJ whole genome shotgun (WGS) entry which is preliminary data.</text>
</comment>
<dbReference type="Gene3D" id="3.30.710.10">
    <property type="entry name" value="Potassium Channel Kv1.1, Chain A"/>
    <property type="match status" value="1"/>
</dbReference>
<dbReference type="EMBL" id="JAPEVG010000157">
    <property type="protein sequence ID" value="KAJ8480658.1"/>
    <property type="molecule type" value="Genomic_DNA"/>
</dbReference>
<organism evidence="2 3">
    <name type="scientific">Trametes cubensis</name>
    <dbReference type="NCBI Taxonomy" id="1111947"/>
    <lineage>
        <taxon>Eukaryota</taxon>
        <taxon>Fungi</taxon>
        <taxon>Dikarya</taxon>
        <taxon>Basidiomycota</taxon>
        <taxon>Agaricomycotina</taxon>
        <taxon>Agaricomycetes</taxon>
        <taxon>Polyporales</taxon>
        <taxon>Polyporaceae</taxon>
        <taxon>Trametes</taxon>
    </lineage>
</organism>
<reference evidence="2" key="1">
    <citation type="submission" date="2022-11" db="EMBL/GenBank/DDBJ databases">
        <title>Genome Sequence of Cubamyces cubensis.</title>
        <authorList>
            <person name="Buettner E."/>
        </authorList>
    </citation>
    <scope>NUCLEOTIDE SEQUENCE</scope>
    <source>
        <strain evidence="2">MPL-01</strain>
    </source>
</reference>
<accession>A0AAD7TRX4</accession>
<protein>
    <recommendedName>
        <fullName evidence="1">BTB domain-containing protein</fullName>
    </recommendedName>
</protein>
<dbReference type="InterPro" id="IPR000210">
    <property type="entry name" value="BTB/POZ_dom"/>
</dbReference>
<dbReference type="SUPFAM" id="SSF54695">
    <property type="entry name" value="POZ domain"/>
    <property type="match status" value="1"/>
</dbReference>
<evidence type="ECO:0000313" key="2">
    <source>
        <dbReference type="EMBL" id="KAJ8480658.1"/>
    </source>
</evidence>
<gene>
    <name evidence="2" type="ORF">ONZ51_g6493</name>
</gene>
<proteinExistence type="predicted"/>
<sequence length="341" mass="38877">MVPGPTVPPSSRGEPWFEDGNIVLLAQVEDPASQNTTIAFRVHRGVLARHSEVFQSMFEVAQAEPDGADVADNCPVVRMYDRPTELSALVRALYDGASFEHRSIQDFYRIAGILRLATKYFIAYLRREAIRHLLRIWPNTLAGHDRFIERAVKAPLVDDLTYPYVHPLHVLNLARETHVQIILPSALYFLSLYTLPDILRGDHPKLRVEHQSRPSSELSSQDLQDYTLMFQHRIDVIMDFIRQDCTARTPKKDCRGEPGACQKAFVRLGSRLSRSWVVRTGPLHYMVQAIDELANDPSVCAPCRRTFKADVLALRERIWKELPGIIGLPSWEELERMDLAG</sequence>
<dbReference type="InterPro" id="IPR011333">
    <property type="entry name" value="SKP1/BTB/POZ_sf"/>
</dbReference>
<keyword evidence="3" id="KW-1185">Reference proteome</keyword>
<dbReference type="CDD" id="cd18186">
    <property type="entry name" value="BTB_POZ_ZBTB_KLHL-like"/>
    <property type="match status" value="1"/>
</dbReference>
<dbReference type="PROSITE" id="PS50097">
    <property type="entry name" value="BTB"/>
    <property type="match status" value="1"/>
</dbReference>
<dbReference type="Proteomes" id="UP001215151">
    <property type="component" value="Unassembled WGS sequence"/>
</dbReference>
<evidence type="ECO:0000259" key="1">
    <source>
        <dbReference type="PROSITE" id="PS50097"/>
    </source>
</evidence>
<name>A0AAD7TRX4_9APHY</name>
<feature type="domain" description="BTB" evidence="1">
    <location>
        <begin position="20"/>
        <end position="96"/>
    </location>
</feature>
<dbReference type="AlphaFoldDB" id="A0AAD7TRX4"/>
<dbReference type="Pfam" id="PF00651">
    <property type="entry name" value="BTB"/>
    <property type="match status" value="1"/>
</dbReference>
<evidence type="ECO:0000313" key="3">
    <source>
        <dbReference type="Proteomes" id="UP001215151"/>
    </source>
</evidence>